<gene>
    <name evidence="6" type="ORF">KQ910_00360</name>
</gene>
<proteinExistence type="inferred from homology"/>
<comment type="similarity">
    <text evidence="2">Belongs to the polysaccharide deacetylase family.</text>
</comment>
<evidence type="ECO:0000256" key="1">
    <source>
        <dbReference type="ARBA" id="ARBA00003236"/>
    </source>
</evidence>
<protein>
    <recommendedName>
        <fullName evidence="3">Chitooligosaccharide deacetylase</fullName>
    </recommendedName>
    <alternativeName>
        <fullName evidence="4">Nodulation protein B</fullName>
    </alternativeName>
</protein>
<feature type="domain" description="NodB homology" evidence="5">
    <location>
        <begin position="68"/>
        <end position="178"/>
    </location>
</feature>
<evidence type="ECO:0000256" key="2">
    <source>
        <dbReference type="ARBA" id="ARBA00010973"/>
    </source>
</evidence>
<evidence type="ECO:0000313" key="7">
    <source>
        <dbReference type="Proteomes" id="UP000727907"/>
    </source>
</evidence>
<evidence type="ECO:0000256" key="3">
    <source>
        <dbReference type="ARBA" id="ARBA00020071"/>
    </source>
</evidence>
<accession>A0ABS6ID45</accession>
<organism evidence="6 7">
    <name type="scientific">Reyranella humidisoli</name>
    <dbReference type="NCBI Taxonomy" id="2849149"/>
    <lineage>
        <taxon>Bacteria</taxon>
        <taxon>Pseudomonadati</taxon>
        <taxon>Pseudomonadota</taxon>
        <taxon>Alphaproteobacteria</taxon>
        <taxon>Hyphomicrobiales</taxon>
        <taxon>Reyranellaceae</taxon>
        <taxon>Reyranella</taxon>
    </lineage>
</organism>
<keyword evidence="7" id="KW-1185">Reference proteome</keyword>
<dbReference type="EMBL" id="JAHOPB010000001">
    <property type="protein sequence ID" value="MBU8872188.1"/>
    <property type="molecule type" value="Genomic_DNA"/>
</dbReference>
<dbReference type="InterPro" id="IPR002509">
    <property type="entry name" value="NODB_dom"/>
</dbReference>
<reference evidence="6 7" key="1">
    <citation type="submission" date="2021-06" db="EMBL/GenBank/DDBJ databases">
        <authorList>
            <person name="Lee D.H."/>
        </authorList>
    </citation>
    <scope>NUCLEOTIDE SEQUENCE [LARGE SCALE GENOMIC DNA]</scope>
    <source>
        <strain evidence="6 7">MMS21-HV4-11</strain>
    </source>
</reference>
<name>A0ABS6ID45_9HYPH</name>
<comment type="function">
    <text evidence="1">Is involved in generating a small heat-stable compound (Nod), an acylated oligomer of N-acetylglucosamine, that stimulates mitosis in various plant protoplasts.</text>
</comment>
<evidence type="ECO:0000313" key="6">
    <source>
        <dbReference type="EMBL" id="MBU8872188.1"/>
    </source>
</evidence>
<evidence type="ECO:0000256" key="4">
    <source>
        <dbReference type="ARBA" id="ARBA00032976"/>
    </source>
</evidence>
<dbReference type="CDD" id="cd10979">
    <property type="entry name" value="CE4_PuuE_like"/>
    <property type="match status" value="1"/>
</dbReference>
<comment type="caution">
    <text evidence="6">The sequence shown here is derived from an EMBL/GenBank/DDBJ whole genome shotgun (WGS) entry which is preliminary data.</text>
</comment>
<dbReference type="PANTHER" id="PTHR43123:SF4">
    <property type="entry name" value="POLYSACCHARIDE DEACETYLASE"/>
    <property type="match status" value="1"/>
</dbReference>
<evidence type="ECO:0000259" key="5">
    <source>
        <dbReference type="Pfam" id="PF01522"/>
    </source>
</evidence>
<sequence>MHTIKLPYHDRYPYSPITERKDYSWPEGKRLAVYLGLNIEHFAFGAGEGHLLTVANPPPDPRTFAWRDYGNRVGVWRCLELFDELNLPAAHLINTTVFDYAPQIVDALKARGDEFIGHGRTNAERHGGMWEADEKRFLQEIGDSIEKASGKRPRGWMAPWMASTRVTPDLLKETGYDFLMDWPNDDQPIWMKTRSGPLLSVPYPIEVNDSPQVLVRHHSGDEFRDMIIGQFEELLRQSAKQPLVCGIALHTMIVGQPYRLRALREALSHIANHPQKDKVWFTRPSDIYDHCAALPAGTMTPPAA</sequence>
<dbReference type="Proteomes" id="UP000727907">
    <property type="component" value="Unassembled WGS sequence"/>
</dbReference>
<dbReference type="PANTHER" id="PTHR43123">
    <property type="entry name" value="POLYSACCHARIDE DEACETYLASE-RELATED"/>
    <property type="match status" value="1"/>
</dbReference>
<dbReference type="RefSeq" id="WP_216955816.1">
    <property type="nucleotide sequence ID" value="NZ_JAHOPB010000001.1"/>
</dbReference>
<dbReference type="Pfam" id="PF01522">
    <property type="entry name" value="Polysacc_deac_1"/>
    <property type="match status" value="1"/>
</dbReference>